<dbReference type="EMBL" id="JAJKFT010000010">
    <property type="protein sequence ID" value="MCC9629516.1"/>
    <property type="molecule type" value="Genomic_DNA"/>
</dbReference>
<organism evidence="2 3">
    <name type="scientific">Blastopirellula sediminis</name>
    <dbReference type="NCBI Taxonomy" id="2894196"/>
    <lineage>
        <taxon>Bacteria</taxon>
        <taxon>Pseudomonadati</taxon>
        <taxon>Planctomycetota</taxon>
        <taxon>Planctomycetia</taxon>
        <taxon>Pirellulales</taxon>
        <taxon>Pirellulaceae</taxon>
        <taxon>Blastopirellula</taxon>
    </lineage>
</organism>
<gene>
    <name evidence="2" type="ORF">LOC68_14070</name>
</gene>
<dbReference type="Proteomes" id="UP001139103">
    <property type="component" value="Unassembled WGS sequence"/>
</dbReference>
<evidence type="ECO:0000256" key="1">
    <source>
        <dbReference type="SAM" id="Phobius"/>
    </source>
</evidence>
<evidence type="ECO:0000313" key="2">
    <source>
        <dbReference type="EMBL" id="MCC9629516.1"/>
    </source>
</evidence>
<keyword evidence="3" id="KW-1185">Reference proteome</keyword>
<keyword evidence="1" id="KW-0472">Membrane</keyword>
<sequence>MANRVINSVMLLSTVLLVISVTLFLLGYVVPTSQGFVSLQDDFHVGVWGHGLNSEIIFFNDAEYGPYHGSIIALVDADGNTYPNFIRNERFGPIAGIYYRYFETVEWKLWTLMVNLWHPILFFSFVAAATFALKVLRPIQKSRSTDTFR</sequence>
<comment type="caution">
    <text evidence="2">The sequence shown here is derived from an EMBL/GenBank/DDBJ whole genome shotgun (WGS) entry which is preliminary data.</text>
</comment>
<dbReference type="RefSeq" id="WP_230219795.1">
    <property type="nucleotide sequence ID" value="NZ_JAJKFT010000010.1"/>
</dbReference>
<name>A0A9X1SH80_9BACT</name>
<evidence type="ECO:0000313" key="3">
    <source>
        <dbReference type="Proteomes" id="UP001139103"/>
    </source>
</evidence>
<keyword evidence="1" id="KW-0812">Transmembrane</keyword>
<accession>A0A9X1SH80</accession>
<protein>
    <submittedName>
        <fullName evidence="2">Uncharacterized protein</fullName>
    </submittedName>
</protein>
<proteinExistence type="predicted"/>
<feature type="transmembrane region" description="Helical" evidence="1">
    <location>
        <begin position="116"/>
        <end position="136"/>
    </location>
</feature>
<keyword evidence="1" id="KW-1133">Transmembrane helix</keyword>
<reference evidence="2" key="1">
    <citation type="submission" date="2021-11" db="EMBL/GenBank/DDBJ databases">
        <title>Genome sequence.</title>
        <authorList>
            <person name="Sun Q."/>
        </authorList>
    </citation>
    <scope>NUCLEOTIDE SEQUENCE</scope>
    <source>
        <strain evidence="2">JC732</strain>
    </source>
</reference>
<feature type="transmembrane region" description="Helical" evidence="1">
    <location>
        <begin position="9"/>
        <end position="30"/>
    </location>
</feature>
<dbReference type="AlphaFoldDB" id="A0A9X1SH80"/>